<accession>A0A9W8DXN9</accession>
<dbReference type="InterPro" id="IPR012479">
    <property type="entry name" value="SAP30BP"/>
</dbReference>
<keyword evidence="3" id="KW-1185">Reference proteome</keyword>
<dbReference type="Pfam" id="PF07818">
    <property type="entry name" value="HCNGP"/>
    <property type="match status" value="1"/>
</dbReference>
<reference evidence="2" key="1">
    <citation type="submission" date="2022-07" db="EMBL/GenBank/DDBJ databases">
        <title>Phylogenomic reconstructions and comparative analyses of Kickxellomycotina fungi.</title>
        <authorList>
            <person name="Reynolds N.K."/>
            <person name="Stajich J.E."/>
            <person name="Barry K."/>
            <person name="Grigoriev I.V."/>
            <person name="Crous P."/>
            <person name="Smith M.E."/>
        </authorList>
    </citation>
    <scope>NUCLEOTIDE SEQUENCE</scope>
    <source>
        <strain evidence="2">RSA 861</strain>
    </source>
</reference>
<dbReference type="PANTHER" id="PTHR13464:SF0">
    <property type="entry name" value="SAP30-BINDING PROTEIN"/>
    <property type="match status" value="1"/>
</dbReference>
<organism evidence="2 3">
    <name type="scientific">Tieghemiomyces parasiticus</name>
    <dbReference type="NCBI Taxonomy" id="78921"/>
    <lineage>
        <taxon>Eukaryota</taxon>
        <taxon>Fungi</taxon>
        <taxon>Fungi incertae sedis</taxon>
        <taxon>Zoopagomycota</taxon>
        <taxon>Kickxellomycotina</taxon>
        <taxon>Dimargaritomycetes</taxon>
        <taxon>Dimargaritales</taxon>
        <taxon>Dimargaritaceae</taxon>
        <taxon>Tieghemiomyces</taxon>
    </lineage>
</organism>
<dbReference type="Proteomes" id="UP001150569">
    <property type="component" value="Unassembled WGS sequence"/>
</dbReference>
<name>A0A9W8DXN9_9FUNG</name>
<proteinExistence type="predicted"/>
<protein>
    <submittedName>
        <fullName evidence="2">SAP30-binding protein</fullName>
    </submittedName>
</protein>
<gene>
    <name evidence="2" type="primary">SAP30BP_1</name>
    <name evidence="2" type="ORF">IWQ60_002137</name>
</gene>
<feature type="compositionally biased region" description="Pro residues" evidence="1">
    <location>
        <begin position="77"/>
        <end position="91"/>
    </location>
</feature>
<feature type="compositionally biased region" description="Polar residues" evidence="1">
    <location>
        <begin position="35"/>
        <end position="47"/>
    </location>
</feature>
<sequence>MSQGKATGQGSDLRNLISYASSESDDGSDDGTETLLESLTSKSTGTASKDLGAGDRVCKKEPAGPEKTNPITATDDTPPPPPRLPPPPPIPGVENWGIPPEPPGLCNPEVQAKFAQWERLMHEGMRFNEQLFQSKAYRNPHICAKLIEYLGLDETGSNYPAEVYDPKAFTPSAYAAEMAKLVEEAEELRKQQQAPGMRTSITFEPSKPSEPSKPAGADSES</sequence>
<dbReference type="GO" id="GO:0005634">
    <property type="term" value="C:nucleus"/>
    <property type="evidence" value="ECO:0007669"/>
    <property type="project" value="TreeGrafter"/>
</dbReference>
<comment type="caution">
    <text evidence="2">The sequence shown here is derived from an EMBL/GenBank/DDBJ whole genome shotgun (WGS) entry which is preliminary data.</text>
</comment>
<dbReference type="PANTHER" id="PTHR13464">
    <property type="entry name" value="TRANSCRIPTIONAL REGULATOR PROTEIN HCNGP"/>
    <property type="match status" value="1"/>
</dbReference>
<dbReference type="OrthoDB" id="1714508at2759"/>
<feature type="compositionally biased region" description="Basic and acidic residues" evidence="1">
    <location>
        <begin position="52"/>
        <end position="64"/>
    </location>
</feature>
<evidence type="ECO:0000256" key="1">
    <source>
        <dbReference type="SAM" id="MobiDB-lite"/>
    </source>
</evidence>
<feature type="region of interest" description="Disordered" evidence="1">
    <location>
        <begin position="1"/>
        <end position="104"/>
    </location>
</feature>
<dbReference type="AlphaFoldDB" id="A0A9W8DXN9"/>
<evidence type="ECO:0000313" key="3">
    <source>
        <dbReference type="Proteomes" id="UP001150569"/>
    </source>
</evidence>
<feature type="compositionally biased region" description="Polar residues" evidence="1">
    <location>
        <begin position="191"/>
        <end position="203"/>
    </location>
</feature>
<feature type="region of interest" description="Disordered" evidence="1">
    <location>
        <begin position="187"/>
        <end position="221"/>
    </location>
</feature>
<feature type="compositionally biased region" description="Polar residues" evidence="1">
    <location>
        <begin position="1"/>
        <end position="12"/>
    </location>
</feature>
<dbReference type="GO" id="GO:0006355">
    <property type="term" value="P:regulation of DNA-templated transcription"/>
    <property type="evidence" value="ECO:0007669"/>
    <property type="project" value="InterPro"/>
</dbReference>
<feature type="compositionally biased region" description="Acidic residues" evidence="1">
    <location>
        <begin position="23"/>
        <end position="32"/>
    </location>
</feature>
<evidence type="ECO:0000313" key="2">
    <source>
        <dbReference type="EMBL" id="KAJ1928355.1"/>
    </source>
</evidence>
<dbReference type="EMBL" id="JANBPT010000076">
    <property type="protein sequence ID" value="KAJ1928355.1"/>
    <property type="molecule type" value="Genomic_DNA"/>
</dbReference>